<comment type="caution">
    <text evidence="1">The sequence shown here is derived from an EMBL/GenBank/DDBJ whole genome shotgun (WGS) entry which is preliminary data.</text>
</comment>
<dbReference type="EMBL" id="JBHSWV010000097">
    <property type="protein sequence ID" value="MFC6764701.1"/>
    <property type="molecule type" value="Genomic_DNA"/>
</dbReference>
<gene>
    <name evidence="1" type="ORF">ACFQE6_06565</name>
</gene>
<accession>A0ABD5SHM9</accession>
<organism evidence="1 2">
    <name type="scientific">Natrinema soli</name>
    <dbReference type="NCBI Taxonomy" id="1930624"/>
    <lineage>
        <taxon>Archaea</taxon>
        <taxon>Methanobacteriati</taxon>
        <taxon>Methanobacteriota</taxon>
        <taxon>Stenosarchaea group</taxon>
        <taxon>Halobacteria</taxon>
        <taxon>Halobacteriales</taxon>
        <taxon>Natrialbaceae</taxon>
        <taxon>Natrinema</taxon>
    </lineage>
</organism>
<keyword evidence="2" id="KW-1185">Reference proteome</keyword>
<sequence>MSIEEPLDIPIRVNQIRDPPLFDNRRFPDRHLELNLGSVERAQELHDALGAVIDEHARNSWIF</sequence>
<proteinExistence type="predicted"/>
<name>A0ABD5SHM9_9EURY</name>
<dbReference type="RefSeq" id="WP_273737763.1">
    <property type="nucleotide sequence ID" value="NZ_JAQIVI010000097.1"/>
</dbReference>
<protein>
    <submittedName>
        <fullName evidence="1">Uncharacterized protein</fullName>
    </submittedName>
</protein>
<evidence type="ECO:0000313" key="2">
    <source>
        <dbReference type="Proteomes" id="UP001596383"/>
    </source>
</evidence>
<dbReference type="AlphaFoldDB" id="A0ABD5SHM9"/>
<reference evidence="1 2" key="1">
    <citation type="journal article" date="2019" name="Int. J. Syst. Evol. Microbiol.">
        <title>The Global Catalogue of Microorganisms (GCM) 10K type strain sequencing project: providing services to taxonomists for standard genome sequencing and annotation.</title>
        <authorList>
            <consortium name="The Broad Institute Genomics Platform"/>
            <consortium name="The Broad Institute Genome Sequencing Center for Infectious Disease"/>
            <person name="Wu L."/>
            <person name="Ma J."/>
        </authorList>
    </citation>
    <scope>NUCLEOTIDE SEQUENCE [LARGE SCALE GENOMIC DNA]</scope>
    <source>
        <strain evidence="1 2">LMG 29247</strain>
    </source>
</reference>
<evidence type="ECO:0000313" key="1">
    <source>
        <dbReference type="EMBL" id="MFC6764701.1"/>
    </source>
</evidence>
<dbReference type="Proteomes" id="UP001596383">
    <property type="component" value="Unassembled WGS sequence"/>
</dbReference>